<gene>
    <name evidence="2" type="ORF">CYMTET_56081</name>
</gene>
<comment type="caution">
    <text evidence="2">The sequence shown here is derived from an EMBL/GenBank/DDBJ whole genome shotgun (WGS) entry which is preliminary data.</text>
</comment>
<dbReference type="AlphaFoldDB" id="A0AAE0BCV1"/>
<reference evidence="2 3" key="1">
    <citation type="journal article" date="2015" name="Genome Biol. Evol.">
        <title>Comparative Genomics of a Bacterivorous Green Alga Reveals Evolutionary Causalities and Consequences of Phago-Mixotrophic Mode of Nutrition.</title>
        <authorList>
            <person name="Burns J.A."/>
            <person name="Paasch A."/>
            <person name="Narechania A."/>
            <person name="Kim E."/>
        </authorList>
    </citation>
    <scope>NUCLEOTIDE SEQUENCE [LARGE SCALE GENOMIC DNA]</scope>
    <source>
        <strain evidence="2 3">PLY_AMNH</strain>
    </source>
</reference>
<organism evidence="2 3">
    <name type="scientific">Cymbomonas tetramitiformis</name>
    <dbReference type="NCBI Taxonomy" id="36881"/>
    <lineage>
        <taxon>Eukaryota</taxon>
        <taxon>Viridiplantae</taxon>
        <taxon>Chlorophyta</taxon>
        <taxon>Pyramimonadophyceae</taxon>
        <taxon>Pyramimonadales</taxon>
        <taxon>Pyramimonadaceae</taxon>
        <taxon>Cymbomonas</taxon>
    </lineage>
</organism>
<keyword evidence="1" id="KW-0472">Membrane</keyword>
<evidence type="ECO:0000313" key="3">
    <source>
        <dbReference type="Proteomes" id="UP001190700"/>
    </source>
</evidence>
<protein>
    <recommendedName>
        <fullName evidence="4">Right handed beta helix domain-containing protein</fullName>
    </recommendedName>
</protein>
<evidence type="ECO:0008006" key="4">
    <source>
        <dbReference type="Google" id="ProtNLM"/>
    </source>
</evidence>
<keyword evidence="1" id="KW-1133">Transmembrane helix</keyword>
<proteinExistence type="predicted"/>
<name>A0AAE0BCV1_9CHLO</name>
<evidence type="ECO:0000313" key="2">
    <source>
        <dbReference type="EMBL" id="KAK3233628.1"/>
    </source>
</evidence>
<accession>A0AAE0BCV1</accession>
<dbReference type="Proteomes" id="UP001190700">
    <property type="component" value="Unassembled WGS sequence"/>
</dbReference>
<dbReference type="SUPFAM" id="SSF51126">
    <property type="entry name" value="Pectin lyase-like"/>
    <property type="match status" value="1"/>
</dbReference>
<dbReference type="InterPro" id="IPR011050">
    <property type="entry name" value="Pectin_lyase_fold/virulence"/>
</dbReference>
<dbReference type="EMBL" id="LGRX02035659">
    <property type="protein sequence ID" value="KAK3233628.1"/>
    <property type="molecule type" value="Genomic_DNA"/>
</dbReference>
<evidence type="ECO:0000256" key="1">
    <source>
        <dbReference type="SAM" id="Phobius"/>
    </source>
</evidence>
<keyword evidence="1" id="KW-0812">Transmembrane</keyword>
<keyword evidence="3" id="KW-1185">Reference proteome</keyword>
<feature type="transmembrane region" description="Helical" evidence="1">
    <location>
        <begin position="764"/>
        <end position="787"/>
    </location>
</feature>
<sequence length="833" mass="91815">MSSQGAGCDEVVSCEGISKTECAQEVNAALTTSNRVVCLESGQTYTLSCDDSRENYNGEAYLLHINNVYNVTLKSTGDKAAVLQVEYADSSCGTFSLERSKVVTLEGLEIDANRSTSSLVRFLNSSTSWMTLEVAEDSSYNSYSFHGFDNDRAWLSRIESMKPVERRPGEGEGRWRYVIDSNYYTWKGKKACTVTSWDEDTRVLNITNADYDFAEFQENIEYGRLFVIRNEDYGANGVHVFRSENVTLRRLDFFTAPGMTYWAHLTHNLEIDQCSLQKRGDRPFSGASDGAMLISLTGHVALTNSLIEGHQDDSVNVRHSVEYITYIHPTNRSNLTFDMHFAPVLPYSTGQVIRFFNKTTFEIQHETTVTTAECGETADRVQEREQCAGSDGQFHQCCYWGWGETRLFLADPLPASVTTDSIAFIPEFTPDHILIHNNTLREARGKGVVLTTGKGTAAITDNIVDSTTKSAVLVANGPVGETYDQGPFAQDVVVAGNTITVEYEVSEESAAYNTLGYIVERPNVEGAYTVEAPIQFAAIFPGEEDSMLFRGSPQYGKVSVYNNSLTLGGVVMDCRRSQYCRKDYFQPYEISPRRAIVVQSAQDVTVEGNWVKDYRRTLGGTRMVPDGDCTLDCADTAPTWMTDNGLSCSEADEQYGAGWLLSKCNSNSNWRSNKYCAQGFGHVLSSADCSDCAQCAGLQLGSGSSSSNMYFKVDSSLDSNGMAGDEASEEAGGSDTSIHRVTVNITVDGEDHHHHDDDDDGHSALLYGVMGLLIAVLAVLCVGGWAVMHRWIHGMPVISRRHIRDKGAISFNLADLSTVEVSEATCNIFTRTI</sequence>